<dbReference type="EMBL" id="CM056741">
    <property type="protein sequence ID" value="KAJ8685988.1"/>
    <property type="molecule type" value="Genomic_DNA"/>
</dbReference>
<keyword evidence="2" id="KW-1185">Reference proteome</keyword>
<accession>A0ACC2PR68</accession>
<name>A0ACC2PR68_9HYME</name>
<reference evidence="1" key="1">
    <citation type="submission" date="2023-04" db="EMBL/GenBank/DDBJ databases">
        <title>A chromosome-level genome assembly of the parasitoid wasp Eretmocerus hayati.</title>
        <authorList>
            <person name="Zhong Y."/>
            <person name="Liu S."/>
            <person name="Liu Y."/>
        </authorList>
    </citation>
    <scope>NUCLEOTIDE SEQUENCE</scope>
    <source>
        <strain evidence="1">ZJU_SS_LIU_2023</strain>
    </source>
</reference>
<organism evidence="1 2">
    <name type="scientific">Eretmocerus hayati</name>
    <dbReference type="NCBI Taxonomy" id="131215"/>
    <lineage>
        <taxon>Eukaryota</taxon>
        <taxon>Metazoa</taxon>
        <taxon>Ecdysozoa</taxon>
        <taxon>Arthropoda</taxon>
        <taxon>Hexapoda</taxon>
        <taxon>Insecta</taxon>
        <taxon>Pterygota</taxon>
        <taxon>Neoptera</taxon>
        <taxon>Endopterygota</taxon>
        <taxon>Hymenoptera</taxon>
        <taxon>Apocrita</taxon>
        <taxon>Proctotrupomorpha</taxon>
        <taxon>Chalcidoidea</taxon>
        <taxon>Aphelinidae</taxon>
        <taxon>Aphelininae</taxon>
        <taxon>Eretmocerus</taxon>
    </lineage>
</organism>
<comment type="caution">
    <text evidence="1">The sequence shown here is derived from an EMBL/GenBank/DDBJ whole genome shotgun (WGS) entry which is preliminary data.</text>
</comment>
<proteinExistence type="predicted"/>
<evidence type="ECO:0000313" key="2">
    <source>
        <dbReference type="Proteomes" id="UP001239111"/>
    </source>
</evidence>
<gene>
    <name evidence="1" type="ORF">QAD02_021781</name>
</gene>
<sequence length="122" mass="13220">MTKDKSDDNSNDKTDNGNGQSGSGETQTQKVDSTLKDGITSQIESSVKYLGGSLLVQLKDTFAEQFRAALAEKSLPTIDNQTSGVVVNQRNKLGIGLDYLQQLGKLLDGTRGNFRENSVMTF</sequence>
<protein>
    <submittedName>
        <fullName evidence="1">Uncharacterized protein</fullName>
    </submittedName>
</protein>
<evidence type="ECO:0000313" key="1">
    <source>
        <dbReference type="EMBL" id="KAJ8685988.1"/>
    </source>
</evidence>
<dbReference type="Proteomes" id="UP001239111">
    <property type="component" value="Chromosome 1"/>
</dbReference>